<reference evidence="2 3" key="1">
    <citation type="submission" date="2015-10" db="EMBL/GenBank/DDBJ databases">
        <title>Mycobacterium gordonae draft genome assembly.</title>
        <authorList>
            <person name="Ustinova V."/>
            <person name="Smirnova T."/>
            <person name="Blagodatskikh K."/>
            <person name="Varlamov D."/>
            <person name="Larionova E."/>
            <person name="Chernousova L."/>
        </authorList>
    </citation>
    <scope>NUCLEOTIDE SEQUENCE [LARGE SCALE GENOMIC DNA]</scope>
    <source>
        <strain evidence="2 3">CTRI 14-8773</strain>
    </source>
</reference>
<dbReference type="Proteomes" id="UP000051677">
    <property type="component" value="Unassembled WGS sequence"/>
</dbReference>
<gene>
    <name evidence="2" type="ORF">AO501_08460</name>
</gene>
<name>A0A0Q2QC10_MYCGO</name>
<dbReference type="RefSeq" id="WP_055579811.1">
    <property type="nucleotide sequence ID" value="NZ_LKTM01000327.1"/>
</dbReference>
<proteinExistence type="predicted"/>
<comment type="caution">
    <text evidence="2">The sequence shown here is derived from an EMBL/GenBank/DDBJ whole genome shotgun (WGS) entry which is preliminary data.</text>
</comment>
<dbReference type="Pfam" id="PF12680">
    <property type="entry name" value="SnoaL_2"/>
    <property type="match status" value="1"/>
</dbReference>
<dbReference type="EMBL" id="LKTM01000327">
    <property type="protein sequence ID" value="KQH77277.1"/>
    <property type="molecule type" value="Genomic_DNA"/>
</dbReference>
<dbReference type="InterPro" id="IPR037401">
    <property type="entry name" value="SnoaL-like"/>
</dbReference>
<evidence type="ECO:0000313" key="2">
    <source>
        <dbReference type="EMBL" id="KQH77277.1"/>
    </source>
</evidence>
<sequence length="116" mass="12994">MTTHTHSVAQRYVEAVNAFSIDAVMRTFAPDAVVNDNQREFADPEAIRGWVAAEIVGDRVTMEVLDTDDRSGLTVLRARYDGDFDKTGLPDELVLTNYLVARDDLITGLFIVFNRD</sequence>
<dbReference type="AlphaFoldDB" id="A0A0Q2QC10"/>
<accession>A0A0Q2QC10</accession>
<protein>
    <recommendedName>
        <fullName evidence="1">SnoaL-like domain-containing protein</fullName>
    </recommendedName>
</protein>
<dbReference type="Gene3D" id="3.10.450.50">
    <property type="match status" value="1"/>
</dbReference>
<evidence type="ECO:0000259" key="1">
    <source>
        <dbReference type="Pfam" id="PF12680"/>
    </source>
</evidence>
<organism evidence="2 3">
    <name type="scientific">Mycobacterium gordonae</name>
    <dbReference type="NCBI Taxonomy" id="1778"/>
    <lineage>
        <taxon>Bacteria</taxon>
        <taxon>Bacillati</taxon>
        <taxon>Actinomycetota</taxon>
        <taxon>Actinomycetes</taxon>
        <taxon>Mycobacteriales</taxon>
        <taxon>Mycobacteriaceae</taxon>
        <taxon>Mycobacterium</taxon>
    </lineage>
</organism>
<feature type="domain" description="SnoaL-like" evidence="1">
    <location>
        <begin position="9"/>
        <end position="107"/>
    </location>
</feature>
<dbReference type="InterPro" id="IPR032710">
    <property type="entry name" value="NTF2-like_dom_sf"/>
</dbReference>
<dbReference type="SUPFAM" id="SSF54427">
    <property type="entry name" value="NTF2-like"/>
    <property type="match status" value="1"/>
</dbReference>
<evidence type="ECO:0000313" key="3">
    <source>
        <dbReference type="Proteomes" id="UP000051677"/>
    </source>
</evidence>
<dbReference type="OrthoDB" id="8684708at2"/>